<proteinExistence type="predicted"/>
<dbReference type="HOGENOM" id="CLU_2139049_0_0_1"/>
<evidence type="ECO:0000313" key="2">
    <source>
        <dbReference type="Proteomes" id="UP000008144"/>
    </source>
</evidence>
<reference evidence="1" key="2">
    <citation type="submission" date="2025-08" db="UniProtKB">
        <authorList>
            <consortium name="Ensembl"/>
        </authorList>
    </citation>
    <scope>IDENTIFICATION</scope>
</reference>
<protein>
    <submittedName>
        <fullName evidence="1">Uncharacterized protein</fullName>
    </submittedName>
</protein>
<dbReference type="Proteomes" id="UP000008144">
    <property type="component" value="Unassembled WGS sequence"/>
</dbReference>
<sequence length="113" mass="13358">MTMCVMQEPLDDFTITHVYMIGDASTNRTMTNIDENKLLYFTPFRDETLRFSAPNFQVVRNKSSFMVEFQQKPVSWWGNVTVASYLRNMGFFLTYYVSYYGYDANNHNNDRTP</sequence>
<keyword evidence="2" id="KW-1185">Reference proteome</keyword>
<name>H2XR03_CIOIN</name>
<dbReference type="InParanoid" id="H2XR03"/>
<organism evidence="1 2">
    <name type="scientific">Ciona intestinalis</name>
    <name type="common">Transparent sea squirt</name>
    <name type="synonym">Ascidia intestinalis</name>
    <dbReference type="NCBI Taxonomy" id="7719"/>
    <lineage>
        <taxon>Eukaryota</taxon>
        <taxon>Metazoa</taxon>
        <taxon>Chordata</taxon>
        <taxon>Tunicata</taxon>
        <taxon>Ascidiacea</taxon>
        <taxon>Phlebobranchia</taxon>
        <taxon>Cionidae</taxon>
        <taxon>Ciona</taxon>
    </lineage>
</organism>
<reference evidence="1" key="3">
    <citation type="submission" date="2025-09" db="UniProtKB">
        <authorList>
            <consortium name="Ensembl"/>
        </authorList>
    </citation>
    <scope>IDENTIFICATION</scope>
</reference>
<dbReference type="AlphaFoldDB" id="H2XR03"/>
<accession>H2XR03</accession>
<evidence type="ECO:0000313" key="1">
    <source>
        <dbReference type="Ensembl" id="ENSCINP00000032087.1"/>
    </source>
</evidence>
<reference evidence="2" key="1">
    <citation type="journal article" date="2002" name="Science">
        <title>The draft genome of Ciona intestinalis: insights into chordate and vertebrate origins.</title>
        <authorList>
            <person name="Dehal P."/>
            <person name="Satou Y."/>
            <person name="Campbell R.K."/>
            <person name="Chapman J."/>
            <person name="Degnan B."/>
            <person name="De Tomaso A."/>
            <person name="Davidson B."/>
            <person name="Di Gregorio A."/>
            <person name="Gelpke M."/>
            <person name="Goodstein D.M."/>
            <person name="Harafuji N."/>
            <person name="Hastings K.E."/>
            <person name="Ho I."/>
            <person name="Hotta K."/>
            <person name="Huang W."/>
            <person name="Kawashima T."/>
            <person name="Lemaire P."/>
            <person name="Martinez D."/>
            <person name="Meinertzhagen I.A."/>
            <person name="Necula S."/>
            <person name="Nonaka M."/>
            <person name="Putnam N."/>
            <person name="Rash S."/>
            <person name="Saiga H."/>
            <person name="Satake M."/>
            <person name="Terry A."/>
            <person name="Yamada L."/>
            <person name="Wang H.G."/>
            <person name="Awazu S."/>
            <person name="Azumi K."/>
            <person name="Boore J."/>
            <person name="Branno M."/>
            <person name="Chin-Bow S."/>
            <person name="DeSantis R."/>
            <person name="Doyle S."/>
            <person name="Francino P."/>
            <person name="Keys D.N."/>
            <person name="Haga S."/>
            <person name="Hayashi H."/>
            <person name="Hino K."/>
            <person name="Imai K.S."/>
            <person name="Inaba K."/>
            <person name="Kano S."/>
            <person name="Kobayashi K."/>
            <person name="Kobayashi M."/>
            <person name="Lee B.I."/>
            <person name="Makabe K.W."/>
            <person name="Manohar C."/>
            <person name="Matassi G."/>
            <person name="Medina M."/>
            <person name="Mochizuki Y."/>
            <person name="Mount S."/>
            <person name="Morishita T."/>
            <person name="Miura S."/>
            <person name="Nakayama A."/>
            <person name="Nishizaka S."/>
            <person name="Nomoto H."/>
            <person name="Ohta F."/>
            <person name="Oishi K."/>
            <person name="Rigoutsos I."/>
            <person name="Sano M."/>
            <person name="Sasaki A."/>
            <person name="Sasakura Y."/>
            <person name="Shoguchi E."/>
            <person name="Shin-i T."/>
            <person name="Spagnuolo A."/>
            <person name="Stainier D."/>
            <person name="Suzuki M.M."/>
            <person name="Tassy O."/>
            <person name="Takatori N."/>
            <person name="Tokuoka M."/>
            <person name="Yagi K."/>
            <person name="Yoshizaki F."/>
            <person name="Wada S."/>
            <person name="Zhang C."/>
            <person name="Hyatt P.D."/>
            <person name="Larimer F."/>
            <person name="Detter C."/>
            <person name="Doggett N."/>
            <person name="Glavina T."/>
            <person name="Hawkins T."/>
            <person name="Richardson P."/>
            <person name="Lucas S."/>
            <person name="Kohara Y."/>
            <person name="Levine M."/>
            <person name="Satoh N."/>
            <person name="Rokhsar D.S."/>
        </authorList>
    </citation>
    <scope>NUCLEOTIDE SEQUENCE [LARGE SCALE GENOMIC DNA]</scope>
</reference>
<dbReference type="Ensembl" id="ENSCINT00000031179.1">
    <property type="protein sequence ID" value="ENSCINP00000032087.1"/>
    <property type="gene ID" value="ENSCING00000020792.1"/>
</dbReference>